<name>A0A0G0H180_9BACT</name>
<evidence type="ECO:0000313" key="4">
    <source>
        <dbReference type="Proteomes" id="UP000034606"/>
    </source>
</evidence>
<dbReference type="Pfam" id="PF00239">
    <property type="entry name" value="Resolvase"/>
    <property type="match status" value="1"/>
</dbReference>
<evidence type="ECO:0000259" key="1">
    <source>
        <dbReference type="PROSITE" id="PS51736"/>
    </source>
</evidence>
<evidence type="ECO:0000259" key="2">
    <source>
        <dbReference type="PROSITE" id="PS51737"/>
    </source>
</evidence>
<comment type="caution">
    <text evidence="3">The sequence shown here is derived from an EMBL/GenBank/DDBJ whole genome shotgun (WGS) entry which is preliminary data.</text>
</comment>
<dbReference type="CDD" id="cd00338">
    <property type="entry name" value="Ser_Recombinase"/>
    <property type="match status" value="1"/>
</dbReference>
<dbReference type="Pfam" id="PF07508">
    <property type="entry name" value="Recombinase"/>
    <property type="match status" value="1"/>
</dbReference>
<dbReference type="SUPFAM" id="SSF53041">
    <property type="entry name" value="Resolvase-like"/>
    <property type="match status" value="1"/>
</dbReference>
<gene>
    <name evidence="3" type="ORF">US05_C0013G0024</name>
</gene>
<dbReference type="Gene3D" id="3.40.50.1390">
    <property type="entry name" value="Resolvase, N-terminal catalytic domain"/>
    <property type="match status" value="1"/>
</dbReference>
<dbReference type="PROSITE" id="PS51737">
    <property type="entry name" value="RECOMBINASE_DNA_BIND"/>
    <property type="match status" value="1"/>
</dbReference>
<dbReference type="InterPro" id="IPR050639">
    <property type="entry name" value="SSR_resolvase"/>
</dbReference>
<accession>A0A0G0H180</accession>
<dbReference type="PROSITE" id="PS51736">
    <property type="entry name" value="RECOMBINASES_3"/>
    <property type="match status" value="1"/>
</dbReference>
<dbReference type="PANTHER" id="PTHR30461">
    <property type="entry name" value="DNA-INVERTASE FROM LAMBDOID PROPHAGE"/>
    <property type="match status" value="1"/>
</dbReference>
<dbReference type="InterPro" id="IPR006119">
    <property type="entry name" value="Resolv_N"/>
</dbReference>
<dbReference type="AlphaFoldDB" id="A0A0G0H180"/>
<dbReference type="InterPro" id="IPR038109">
    <property type="entry name" value="DNA_bind_recomb_sf"/>
</dbReference>
<protein>
    <submittedName>
        <fullName evidence="3">Recombinase</fullName>
    </submittedName>
</protein>
<reference evidence="3 4" key="1">
    <citation type="journal article" date="2015" name="Nature">
        <title>rRNA introns, odd ribosomes, and small enigmatic genomes across a large radiation of phyla.</title>
        <authorList>
            <person name="Brown C.T."/>
            <person name="Hug L.A."/>
            <person name="Thomas B.C."/>
            <person name="Sharon I."/>
            <person name="Castelle C.J."/>
            <person name="Singh A."/>
            <person name="Wilkins M.J."/>
            <person name="Williams K.H."/>
            <person name="Banfield J.F."/>
        </authorList>
    </citation>
    <scope>NUCLEOTIDE SEQUENCE [LARGE SCALE GENOMIC DNA]</scope>
</reference>
<dbReference type="InterPro" id="IPR025827">
    <property type="entry name" value="Zn_ribbon_recom_dom"/>
</dbReference>
<dbReference type="GO" id="GO:0000150">
    <property type="term" value="F:DNA strand exchange activity"/>
    <property type="evidence" value="ECO:0007669"/>
    <property type="project" value="InterPro"/>
</dbReference>
<dbReference type="EMBL" id="LBRM01000013">
    <property type="protein sequence ID" value="KKP97667.1"/>
    <property type="molecule type" value="Genomic_DNA"/>
</dbReference>
<feature type="domain" description="Recombinase" evidence="2">
    <location>
        <begin position="169"/>
        <end position="282"/>
    </location>
</feature>
<dbReference type="Proteomes" id="UP000034606">
    <property type="component" value="Unassembled WGS sequence"/>
</dbReference>
<proteinExistence type="predicted"/>
<dbReference type="InterPro" id="IPR011109">
    <property type="entry name" value="DNA_bind_recombinase_dom"/>
</dbReference>
<dbReference type="PANTHER" id="PTHR30461:SF23">
    <property type="entry name" value="DNA RECOMBINASE-RELATED"/>
    <property type="match status" value="1"/>
</dbReference>
<dbReference type="InterPro" id="IPR036162">
    <property type="entry name" value="Resolvase-like_N_sf"/>
</dbReference>
<dbReference type="SMART" id="SM00857">
    <property type="entry name" value="Resolvase"/>
    <property type="match status" value="1"/>
</dbReference>
<evidence type="ECO:0000313" key="3">
    <source>
        <dbReference type="EMBL" id="KKP97667.1"/>
    </source>
</evidence>
<dbReference type="Pfam" id="PF13408">
    <property type="entry name" value="Zn_ribbon_recom"/>
    <property type="match status" value="1"/>
</dbReference>
<sequence length="431" mass="49969">MKHKQAEQAPVAPLKYCLYSRKSTEAEDKQALSIESQVKEMQALAERDHLHIVEIKREAHSSKEVGQRPIYNEMLSEIKQGKFNAILTWAPDRLSRNAGDLGSVVDLMDQGKLIEIKTYGQKFTNNPNEKFLLMILGSQAKLENDNKAVNVKRGLRTRCEMGWRPGVAPTGYLNEKHVDKKCQCRIDPRRAPVIKQMFEKVASEQWSGRKVYRWLREINFKTHRGKPLVLANIYIILRNPFYYGDFEYPVNGGQWYTGKHTPIIDKILYDKVQMTLNQNYIPKTESKEFAFTKLIHCGYCGSGISADEKFKKLKDGGTNRHVYYFCTKARNIDCKNPAINEPNLITELIEVMDKVDLDELGIKSRIEDEISRFNKFRTGVLGHKQEKMSLDIDVRNYTKYLLRDGTLMEKRELLSCMKSKLILREKKVCFI</sequence>
<dbReference type="GO" id="GO:0003677">
    <property type="term" value="F:DNA binding"/>
    <property type="evidence" value="ECO:0007669"/>
    <property type="project" value="InterPro"/>
</dbReference>
<organism evidence="3 4">
    <name type="scientific">Candidatus Nomurabacteria bacterium GW2011_GWA1_36_15</name>
    <dbReference type="NCBI Taxonomy" id="1618728"/>
    <lineage>
        <taxon>Bacteria</taxon>
        <taxon>Candidatus Nomuraibacteriota</taxon>
    </lineage>
</organism>
<dbReference type="Gene3D" id="3.90.1750.20">
    <property type="entry name" value="Putative Large Serine Recombinase, Chain B, Domain 2"/>
    <property type="match status" value="1"/>
</dbReference>
<feature type="domain" description="Resolvase/invertase-type recombinase catalytic" evidence="1">
    <location>
        <begin position="15"/>
        <end position="162"/>
    </location>
</feature>